<dbReference type="InterPro" id="IPR000601">
    <property type="entry name" value="PKD_dom"/>
</dbReference>
<dbReference type="PANTHER" id="PTHR35580">
    <property type="entry name" value="CELL SURFACE GLYCOPROTEIN (S-LAYER PROTEIN)-LIKE PROTEIN"/>
    <property type="match status" value="1"/>
</dbReference>
<accession>A0A0H4TQ07</accession>
<dbReference type="Pfam" id="PF18911">
    <property type="entry name" value="PKD_4"/>
    <property type="match status" value="4"/>
</dbReference>
<evidence type="ECO:0000313" key="4">
    <source>
        <dbReference type="EMBL" id="AKQ02849.1"/>
    </source>
</evidence>
<feature type="region of interest" description="Disordered" evidence="1">
    <location>
        <begin position="903"/>
        <end position="928"/>
    </location>
</feature>
<keyword evidence="2" id="KW-0812">Transmembrane</keyword>
<dbReference type="SMART" id="SM00089">
    <property type="entry name" value="PKD"/>
    <property type="match status" value="10"/>
</dbReference>
<evidence type="ECO:0000256" key="1">
    <source>
        <dbReference type="SAM" id="MobiDB-lite"/>
    </source>
</evidence>
<dbReference type="InterPro" id="IPR035986">
    <property type="entry name" value="PKD_dom_sf"/>
</dbReference>
<dbReference type="Gene3D" id="2.60.40.10">
    <property type="entry name" value="Immunoglobulins"/>
    <property type="match status" value="10"/>
</dbReference>
<feature type="transmembrane region" description="Helical" evidence="2">
    <location>
        <begin position="1638"/>
        <end position="1659"/>
    </location>
</feature>
<dbReference type="PROSITE" id="PS50093">
    <property type="entry name" value="PKD"/>
    <property type="match status" value="5"/>
</dbReference>
<feature type="region of interest" description="Disordered" evidence="1">
    <location>
        <begin position="1663"/>
        <end position="1703"/>
    </location>
</feature>
<name>A0A0H4TQ07_9EURY</name>
<organism evidence="4">
    <name type="scientific">uncultured euryarchaeote Rifle_16ft_4_minimus_37789</name>
    <dbReference type="NCBI Taxonomy" id="1665195"/>
    <lineage>
        <taxon>Archaea</taxon>
        <taxon>Methanobacteriati</taxon>
        <taxon>Methanobacteriota</taxon>
        <taxon>environmental samples</taxon>
    </lineage>
</organism>
<dbReference type="InterPro" id="IPR057708">
    <property type="entry name" value="DUF7948"/>
</dbReference>
<keyword evidence="2" id="KW-0472">Membrane</keyword>
<dbReference type="Pfam" id="PF22352">
    <property type="entry name" value="K319L-like_PKD"/>
    <property type="match status" value="6"/>
</dbReference>
<feature type="domain" description="PKD" evidence="3">
    <location>
        <begin position="1561"/>
        <end position="1627"/>
    </location>
</feature>
<proteinExistence type="predicted"/>
<dbReference type="PANTHER" id="PTHR35580:SF1">
    <property type="entry name" value="PHYTASE-LIKE DOMAIN-CONTAINING PROTEIN"/>
    <property type="match status" value="1"/>
</dbReference>
<dbReference type="SUPFAM" id="SSF49299">
    <property type="entry name" value="PKD domain"/>
    <property type="match status" value="10"/>
</dbReference>
<feature type="compositionally biased region" description="Basic and acidic residues" evidence="1">
    <location>
        <begin position="1685"/>
        <end position="1703"/>
    </location>
</feature>
<dbReference type="EMBL" id="KT007004">
    <property type="protein sequence ID" value="AKQ02849.1"/>
    <property type="molecule type" value="Genomic_DNA"/>
</dbReference>
<feature type="domain" description="PKD" evidence="3">
    <location>
        <begin position="1097"/>
        <end position="1177"/>
    </location>
</feature>
<keyword evidence="2" id="KW-1133">Transmembrane helix</keyword>
<evidence type="ECO:0000256" key="2">
    <source>
        <dbReference type="SAM" id="Phobius"/>
    </source>
</evidence>
<sequence>MRGRRCLGATSRNLLVAAVGGALLLLAPPPGATSTATSDNLTPPTIPIPGSDALGTLLGAGFSENAGQVGNRDVRFYTSSGSMDVGFIPSGVLFKLQERSPPARVDLLSTERAGLTDAEPLSTARGVLIRLTFEGANPIVPKGRGELPHRSHFFLGNDPAAWRTHVRSYSEVVYEGLYEGIDLVYRFGSEGLKYEFRLDPGADPTVIALSYEGADGLEVGETGDLRVHTLLGPVRDTAPVAYQGENLVPCAFALRSRLTSGFDCRGMDESRPLLIDPLVYAALLGGAGYDFGRSIAVSNGSAYVTGFTDSTDFPVTPGAFNTTGGSLGDAFVAKLSPAGSSLLYATYLGGAGYDIGRSIAVSNGSAYVTGFTDSTDFPVTPGAFNTTGGIAGDAFVAKLDPTGGSLLYSTYLGGVDWDVGFSIAVSTDHAYVTGETYSSDFPVTPGAFNTTGGIAGDAFVAKLDLTGGSLLHSTYLGGVNWDRAFSIAVSSGAAYVTGFTDSTDFPVTPGAFNTTGGTLGDAFVAKLDPTGGSLLYSTYLGGEDWDRGFSIAVSSGAAYVTGETLSIDFPVTSGAFNTTGGTGGDAFVAKLDPTGGSLLYSTYLGGVDWDVGFSIAVSSGAAYVTGGTFSTDFPVTPGAYDMGFDGVCDAFVAKLDPTGGSLLYSTYLGGGGGGDVAFSNAYSGGSAYVTGATDSIDFPVTPGAFNASSGGTGDVFVAKISIDALSGPPVANAGPDQMSVRNATVTLDGSASFDPDGDPITFNWTQVAGPNLLPIPDADTSVASVVPTMVGTYTFNLTVTDNRTESDSDWIDVVILNQGPIADAGPDQMTFENALVALDGSASVDPDGDLLAYNWTQTAGPQPVTLNGPDTAIASFTASNGAFASGVYIFSLRVTDPLGTNETDGTNVTVANRPPVADAGPDQNAAKFSNVTLNGSNSSDPDAEPITYFWWQTGGPSRVTLTTPFAAITNFTTAGAGIYTFDLFVYDPEGTNVSDSVSVSVANAAPTGNLTVTPNPLQTGALADVDARGSVDGDGTIVQYNFTFGDGSGSGNVTTSLVPHAWAAAGTYAVNVTVWDDEGASDTATVLVTVFVDDPPTAVAAVTPGTTGTLATLFSFDASASTDDHGVVRWLWDFGDGSTATTQVAAHTYATRSIFVVTLTVWDAFNQNDTDALTINVVNRPPIANAGPDQAGFLKGVVVTLDGTGSADPDGDPLSFSWTQIGGPIVIILANPNAATATFTPTIAGLYMLRLAVDDLDGGTDTDDVAVDVWNMAPVADLTADRLSALTGQTITFDGSVSTDPDGTIASWTLAFGDGNSANGGGPPTTAAHAYAAAGTYVATLTVTDDEGSTDDATLSVTITVDLPPDADAGPDQTGTLATTFSFDGSASADDQGIVAWRWDFGDGDTATTETATHLYATRATFTVTLTVWDAIDQFDTDTLTIGVGNRPPIANAGQDQDVLKRSLVTLDASLSSDPDPDTLSFAWFQVSGLAVSLTGPNTATPTFTPPTSGVYTFRVDVMDDNGGLSQDTVAVGAMNRPPTANAGPDQRTVIVGALVTLDGTLSSDPDGDPLTYTWTGISGPPSVTLTNANSATPAFAATAAGTYVFSLIVSDGTDASASDTVTIVVEPANPLTRVETVLLIVVILAILVLFGLFVLAAWRRRKKPEDEVEVGTREEIEDAGIGAEPRDGVAVEPKPREDEPEL</sequence>
<reference evidence="4" key="1">
    <citation type="journal article" date="2015" name="ISME J.">
        <title>Aquifer environment selects for microbial species cohorts in sediment and groundwater.</title>
        <authorList>
            <person name="Hug L.A."/>
            <person name="Thomas B.C."/>
            <person name="Brown C.T."/>
            <person name="Frischkorn K.R."/>
            <person name="Williams K.H."/>
            <person name="Tringe S.G."/>
            <person name="Banfield J.F."/>
        </authorList>
    </citation>
    <scope>NUCLEOTIDE SEQUENCE</scope>
</reference>
<feature type="domain" description="PKD" evidence="3">
    <location>
        <begin position="1274"/>
        <end position="1366"/>
    </location>
</feature>
<feature type="domain" description="PKD" evidence="3">
    <location>
        <begin position="1364"/>
        <end position="1444"/>
    </location>
</feature>
<dbReference type="InterPro" id="IPR052918">
    <property type="entry name" value="Motility_Chemotaxis_Reg"/>
</dbReference>
<dbReference type="InterPro" id="IPR022409">
    <property type="entry name" value="PKD/Chitinase_dom"/>
</dbReference>
<dbReference type="InterPro" id="IPR010620">
    <property type="entry name" value="SBBP_repeat"/>
</dbReference>
<evidence type="ECO:0000259" key="3">
    <source>
        <dbReference type="PROSITE" id="PS50093"/>
    </source>
</evidence>
<dbReference type="Pfam" id="PF06739">
    <property type="entry name" value="SBBP"/>
    <property type="match status" value="2"/>
</dbReference>
<dbReference type="CDD" id="cd00146">
    <property type="entry name" value="PKD"/>
    <property type="match status" value="4"/>
</dbReference>
<dbReference type="Pfam" id="PF25778">
    <property type="entry name" value="DUF7948"/>
    <property type="match status" value="1"/>
</dbReference>
<dbReference type="InterPro" id="IPR013783">
    <property type="entry name" value="Ig-like_fold"/>
</dbReference>
<feature type="domain" description="PKD" evidence="3">
    <location>
        <begin position="1035"/>
        <end position="1097"/>
    </location>
</feature>
<protein>
    <recommendedName>
        <fullName evidence="3">PKD domain-containing protein</fullName>
    </recommendedName>
</protein>